<dbReference type="Bgee" id="WBGene00013837">
    <property type="expression patterns" value="Expressed in adult organism and 1 other cell type or tissue"/>
</dbReference>
<organism evidence="2 3">
    <name type="scientific">Caenorhabditis elegans</name>
    <dbReference type="NCBI Taxonomy" id="6239"/>
    <lineage>
        <taxon>Eukaryota</taxon>
        <taxon>Metazoa</taxon>
        <taxon>Ecdysozoa</taxon>
        <taxon>Nematoda</taxon>
        <taxon>Chromadorea</taxon>
        <taxon>Rhabditida</taxon>
        <taxon>Rhabditina</taxon>
        <taxon>Rhabditomorpha</taxon>
        <taxon>Rhabditoidea</taxon>
        <taxon>Rhabditidae</taxon>
        <taxon>Peloderinae</taxon>
        <taxon>Caenorhabditis</taxon>
    </lineage>
</organism>
<dbReference type="InterPro" id="IPR002900">
    <property type="entry name" value="DUF38/FTH_CAE_spp"/>
</dbReference>
<dbReference type="EMBL" id="BX284603">
    <property type="protein sequence ID" value="CCD73935.1"/>
    <property type="molecule type" value="Genomic_DNA"/>
</dbReference>
<dbReference type="GeneID" id="191058"/>
<dbReference type="CTD" id="191058"/>
<dbReference type="InterPro" id="IPR040161">
    <property type="entry name" value="FB224"/>
</dbReference>
<dbReference type="PANTHER" id="PTHR23015">
    <property type="entry name" value="UNCHARACTERIZED C.ELEGANS PROTEIN"/>
    <property type="match status" value="1"/>
</dbReference>
<dbReference type="GO" id="GO:0045087">
    <property type="term" value="P:innate immune response"/>
    <property type="evidence" value="ECO:0007007"/>
    <property type="project" value="WormBase"/>
</dbReference>
<dbReference type="Pfam" id="PF01827">
    <property type="entry name" value="FTH"/>
    <property type="match status" value="1"/>
</dbReference>
<dbReference type="STRING" id="6239.ZC47.4.1"/>
<evidence type="ECO:0000313" key="2">
    <source>
        <dbReference type="EMBL" id="CCD73935.1"/>
    </source>
</evidence>
<reference evidence="2 3" key="1">
    <citation type="journal article" date="1998" name="Science">
        <title>Genome sequence of the nematode C. elegans: a platform for investigating biology.</title>
        <authorList>
            <consortium name="The C. elegans sequencing consortium"/>
            <person name="Sulson J.E."/>
            <person name="Waterston R."/>
        </authorList>
    </citation>
    <scope>NUCLEOTIDE SEQUENCE [LARGE SCALE GENOMIC DNA]</scope>
    <source>
        <strain evidence="2 3">Bristol N2</strain>
    </source>
</reference>
<proteinExistence type="predicted"/>
<dbReference type="PIR" id="T27591">
    <property type="entry name" value="T27591"/>
</dbReference>
<evidence type="ECO:0000313" key="4">
    <source>
        <dbReference type="WormBase" id="ZC47.4"/>
    </source>
</evidence>
<feature type="domain" description="F-box" evidence="1">
    <location>
        <begin position="5"/>
        <end position="52"/>
    </location>
</feature>
<dbReference type="UCSC" id="ZC47.4">
    <property type="organism name" value="c. elegans"/>
</dbReference>
<dbReference type="SUPFAM" id="SSF81383">
    <property type="entry name" value="F-box domain"/>
    <property type="match status" value="1"/>
</dbReference>
<evidence type="ECO:0000259" key="1">
    <source>
        <dbReference type="PROSITE" id="PS50181"/>
    </source>
</evidence>
<dbReference type="CDD" id="cd22150">
    <property type="entry name" value="F-box_CeFBXA-like"/>
    <property type="match status" value="1"/>
</dbReference>
<dbReference type="PaxDb" id="6239-ZC47.4"/>
<dbReference type="PROSITE" id="PS50181">
    <property type="entry name" value="FBOX"/>
    <property type="match status" value="1"/>
</dbReference>
<dbReference type="OMA" id="ISANCDQ"/>
<dbReference type="PANTHER" id="PTHR23015:SF4">
    <property type="entry name" value="DUF38 DOMAIN-CONTAINING PROTEIN-RELATED"/>
    <property type="match status" value="1"/>
</dbReference>
<gene>
    <name evidence="2 4" type="primary">fbxa-30</name>
    <name evidence="2" type="ORF">CELE_ZC47.4</name>
    <name evidence="4" type="ORF">ZC47.4</name>
</gene>
<name>A4F332_CAEEL</name>
<dbReference type="AlphaFoldDB" id="A4F332"/>
<keyword evidence="3" id="KW-1185">Reference proteome</keyword>
<dbReference type="OrthoDB" id="2095648at2759"/>
<dbReference type="RefSeq" id="NP_497367.1">
    <property type="nucleotide sequence ID" value="NM_064966.2"/>
</dbReference>
<dbReference type="HOGENOM" id="CLU_030831_3_1_1"/>
<dbReference type="WormBase" id="ZC47.4">
    <property type="protein sequence ID" value="CE15002"/>
    <property type="gene ID" value="WBGene00013837"/>
    <property type="gene designation" value="fbxa-30"/>
</dbReference>
<accession>A4F332</accession>
<protein>
    <submittedName>
        <fullName evidence="2">F-box domain-containing protein</fullName>
    </submittedName>
</protein>
<dbReference type="InParanoid" id="A4F332"/>
<dbReference type="InterPro" id="IPR036047">
    <property type="entry name" value="F-box-like_dom_sf"/>
</dbReference>
<evidence type="ECO:0000313" key="3">
    <source>
        <dbReference type="Proteomes" id="UP000001940"/>
    </source>
</evidence>
<sequence length="305" mass="35649">MTSKPLTLLNLPISIANQVLEKLGPVEILTCRKVCRNLRTAIDKLGTHFNKISIELWSNSVLLDFDGIKITHSARFNGGSYVLFNGRRKTIEGVNYMEVAFKDLKILLKHTSKLYILKRGRYRGNIVNFLVDVLKENAHIHVETLTLDNFSVDDVLLILPLFESRTFEEITLRETFALDQFERITHLDQWKNAKRFNFWISPFDCPPIEYFFHFEDFTINIYNISMQSVIKVRDDLLQRCTFQKCIFFVLNLNLDPVELARVFQPDYAGGDEFKLDYSNGKSKFEINFGDCSFRDGIWKFEIKKC</sequence>
<dbReference type="SMART" id="SM00256">
    <property type="entry name" value="FBOX"/>
    <property type="match status" value="1"/>
</dbReference>
<dbReference type="PhylomeDB" id="A4F332"/>
<dbReference type="InterPro" id="IPR001810">
    <property type="entry name" value="F-box_dom"/>
</dbReference>
<dbReference type="AGR" id="WB:WBGene00013837"/>
<dbReference type="Pfam" id="PF00646">
    <property type="entry name" value="F-box"/>
    <property type="match status" value="1"/>
</dbReference>
<dbReference type="KEGG" id="cel:CELE_ZC47.4"/>
<dbReference type="FunCoup" id="A4F332">
    <property type="interactions" value="28"/>
</dbReference>
<dbReference type="Proteomes" id="UP000001940">
    <property type="component" value="Chromosome III"/>
</dbReference>